<evidence type="ECO:0000256" key="8">
    <source>
        <dbReference type="ARBA" id="ARBA00023316"/>
    </source>
</evidence>
<evidence type="ECO:0000313" key="12">
    <source>
        <dbReference type="EMBL" id="AZQ62081.1"/>
    </source>
</evidence>
<dbReference type="AlphaFoldDB" id="A0A3S9P1M8"/>
<dbReference type="InterPro" id="IPR036615">
    <property type="entry name" value="Mur_ligase_C_dom_sf"/>
</dbReference>
<accession>A0A3S9P1M8</accession>
<dbReference type="SUPFAM" id="SSF53623">
    <property type="entry name" value="MurD-like peptide ligases, catalytic domain"/>
    <property type="match status" value="1"/>
</dbReference>
<dbReference type="GO" id="GO:0016881">
    <property type="term" value="F:acid-amino acid ligase activity"/>
    <property type="evidence" value="ECO:0007669"/>
    <property type="project" value="InterPro"/>
</dbReference>
<dbReference type="GO" id="GO:0008360">
    <property type="term" value="P:regulation of cell shape"/>
    <property type="evidence" value="ECO:0007669"/>
    <property type="project" value="UniProtKB-KW"/>
</dbReference>
<evidence type="ECO:0000256" key="3">
    <source>
        <dbReference type="ARBA" id="ARBA00022741"/>
    </source>
</evidence>
<dbReference type="EMBL" id="CP034562">
    <property type="protein sequence ID" value="AZQ62081.1"/>
    <property type="molecule type" value="Genomic_DNA"/>
</dbReference>
<keyword evidence="8" id="KW-0961">Cell wall biogenesis/degradation</keyword>
<dbReference type="InterPro" id="IPR000713">
    <property type="entry name" value="Mur_ligase_N"/>
</dbReference>
<dbReference type="InterPro" id="IPR036565">
    <property type="entry name" value="Mur-like_cat_sf"/>
</dbReference>
<dbReference type="OrthoDB" id="9804126at2"/>
<dbReference type="InterPro" id="IPR050061">
    <property type="entry name" value="MurCDEF_pg_biosynth"/>
</dbReference>
<feature type="domain" description="Mur ligase central" evidence="11">
    <location>
        <begin position="108"/>
        <end position="285"/>
    </location>
</feature>
<name>A0A3S9P1M8_9BACT</name>
<evidence type="ECO:0000259" key="11">
    <source>
        <dbReference type="Pfam" id="PF08245"/>
    </source>
</evidence>
<dbReference type="GO" id="GO:0005524">
    <property type="term" value="F:ATP binding"/>
    <property type="evidence" value="ECO:0007669"/>
    <property type="project" value="UniProtKB-KW"/>
</dbReference>
<evidence type="ECO:0000256" key="4">
    <source>
        <dbReference type="ARBA" id="ARBA00022840"/>
    </source>
</evidence>
<feature type="domain" description="Mur ligase N-terminal catalytic" evidence="9">
    <location>
        <begin position="3"/>
        <end position="96"/>
    </location>
</feature>
<dbReference type="Gene3D" id="3.90.190.20">
    <property type="entry name" value="Mur ligase, C-terminal domain"/>
    <property type="match status" value="1"/>
</dbReference>
<proteinExistence type="predicted"/>
<dbReference type="GO" id="GO:0071555">
    <property type="term" value="P:cell wall organization"/>
    <property type="evidence" value="ECO:0007669"/>
    <property type="project" value="UniProtKB-KW"/>
</dbReference>
<dbReference type="Pfam" id="PF08245">
    <property type="entry name" value="Mur_ligase_M"/>
    <property type="match status" value="1"/>
</dbReference>
<evidence type="ECO:0000259" key="10">
    <source>
        <dbReference type="Pfam" id="PF02875"/>
    </source>
</evidence>
<keyword evidence="5" id="KW-0133">Cell shape</keyword>
<evidence type="ECO:0000256" key="7">
    <source>
        <dbReference type="ARBA" id="ARBA00023306"/>
    </source>
</evidence>
<dbReference type="InterPro" id="IPR004101">
    <property type="entry name" value="Mur_ligase_C"/>
</dbReference>
<dbReference type="InterPro" id="IPR013221">
    <property type="entry name" value="Mur_ligase_cen"/>
</dbReference>
<dbReference type="Proteomes" id="UP000267268">
    <property type="component" value="Chromosome 1"/>
</dbReference>
<keyword evidence="13" id="KW-1185">Reference proteome</keyword>
<dbReference type="RefSeq" id="WP_126613252.1">
    <property type="nucleotide sequence ID" value="NZ_CP034562.1"/>
</dbReference>
<dbReference type="PANTHER" id="PTHR43445">
    <property type="entry name" value="UDP-N-ACETYLMURAMATE--L-ALANINE LIGASE-RELATED"/>
    <property type="match status" value="1"/>
</dbReference>
<dbReference type="GO" id="GO:0009252">
    <property type="term" value="P:peptidoglycan biosynthetic process"/>
    <property type="evidence" value="ECO:0007669"/>
    <property type="project" value="UniProtKB-KW"/>
</dbReference>
<evidence type="ECO:0000256" key="2">
    <source>
        <dbReference type="ARBA" id="ARBA00022618"/>
    </source>
</evidence>
<keyword evidence="3" id="KW-0547">Nucleotide-binding</keyword>
<dbReference type="GO" id="GO:0051301">
    <property type="term" value="P:cell division"/>
    <property type="evidence" value="ECO:0007669"/>
    <property type="project" value="UniProtKB-KW"/>
</dbReference>
<keyword evidence="4" id="KW-0067">ATP-binding</keyword>
<dbReference type="PANTHER" id="PTHR43445:SF5">
    <property type="entry name" value="UDP-N-ACETYLMURAMATE--L-ALANYL-GAMMA-D-GLUTAMYL-MESO-2,6-DIAMINOHEPTANDIOATE LIGASE"/>
    <property type="match status" value="1"/>
</dbReference>
<dbReference type="Pfam" id="PF01225">
    <property type="entry name" value="Mur_ligase"/>
    <property type="match status" value="1"/>
</dbReference>
<dbReference type="SUPFAM" id="SSF53244">
    <property type="entry name" value="MurD-like peptide ligases, peptide-binding domain"/>
    <property type="match status" value="1"/>
</dbReference>
<evidence type="ECO:0000256" key="1">
    <source>
        <dbReference type="ARBA" id="ARBA00022598"/>
    </source>
</evidence>
<keyword evidence="1" id="KW-0436">Ligase</keyword>
<keyword evidence="7" id="KW-0131">Cell cycle</keyword>
<dbReference type="Gene3D" id="3.40.50.720">
    <property type="entry name" value="NAD(P)-binding Rossmann-like Domain"/>
    <property type="match status" value="1"/>
</dbReference>
<reference evidence="12 13" key="1">
    <citation type="submission" date="2018-12" db="EMBL/GenBank/DDBJ databases">
        <title>Flammeovirga pectinis sp. nov., isolated from the gut of the Korean scallop, Patinopecten yessoensis.</title>
        <authorList>
            <person name="Bae J.-W."/>
            <person name="Jeong Y.-S."/>
            <person name="Kang W."/>
        </authorList>
    </citation>
    <scope>NUCLEOTIDE SEQUENCE [LARGE SCALE GENOMIC DNA]</scope>
    <source>
        <strain evidence="12 13">L12M1</strain>
    </source>
</reference>
<evidence type="ECO:0000256" key="5">
    <source>
        <dbReference type="ARBA" id="ARBA00022960"/>
    </source>
</evidence>
<dbReference type="Pfam" id="PF02875">
    <property type="entry name" value="Mur_ligase_C"/>
    <property type="match status" value="1"/>
</dbReference>
<dbReference type="Gene3D" id="3.40.1190.10">
    <property type="entry name" value="Mur-like, catalytic domain"/>
    <property type="match status" value="1"/>
</dbReference>
<evidence type="ECO:0000313" key="13">
    <source>
        <dbReference type="Proteomes" id="UP000267268"/>
    </source>
</evidence>
<feature type="domain" description="Mur ligase C-terminal" evidence="10">
    <location>
        <begin position="309"/>
        <end position="437"/>
    </location>
</feature>
<evidence type="ECO:0000256" key="6">
    <source>
        <dbReference type="ARBA" id="ARBA00022984"/>
    </source>
</evidence>
<keyword evidence="6" id="KW-0573">Peptidoglycan synthesis</keyword>
<organism evidence="12 13">
    <name type="scientific">Flammeovirga pectinis</name>
    <dbReference type="NCBI Taxonomy" id="2494373"/>
    <lineage>
        <taxon>Bacteria</taxon>
        <taxon>Pseudomonadati</taxon>
        <taxon>Bacteroidota</taxon>
        <taxon>Cytophagia</taxon>
        <taxon>Cytophagales</taxon>
        <taxon>Flammeovirgaceae</taxon>
        <taxon>Flammeovirga</taxon>
    </lineage>
</organism>
<dbReference type="SUPFAM" id="SSF51984">
    <property type="entry name" value="MurCD N-terminal domain"/>
    <property type="match status" value="1"/>
</dbReference>
<protein>
    <submittedName>
        <fullName evidence="12">Peptidoglycan synthetase</fullName>
    </submittedName>
</protein>
<gene>
    <name evidence="12" type="ORF">EI427_07450</name>
</gene>
<sequence>MRVHFIAIGGSIMHNLAITLQQKGYNVSGSDDHIYEPASSNLKKFDLLPEEFGWHPEKITKDINAVILGMHARKDNPELLKAKQLGLKIYSFPEYVYSQTKNKQRIVVAGSHGKTTVSSMIIHVLSYWNIECDYLVGAALKGIERPVKLTESAPVVILEGDEYMSSPLDLRPKFLNYHHHIGVITGIAWDHVNVYPKYEDYEKQFELFIEESPKAGVLIYSTDDKVLKKLVKKSTISGDVDVIPYEKMKSKLKDGTTFLTGGSVNTATKVFGEHNLQNMTAAMEVCKRLNVSKDEFIEAIATFEGAALRMQLVKDLGTTKVFRDFAHAPSKVKATVNALAKQYEKKDVVACLELHTFSSLTSTFLSEYAKTLKEADIPLVYFNPKVVENKGLEKITADDIYKAFDQKNVEVFTDEKALYQRLKEIDWENKNLLLMSSGQFNKMPIDELVEFIASK</sequence>
<dbReference type="KEGG" id="fll:EI427_07450"/>
<keyword evidence="2" id="KW-0132">Cell division</keyword>
<evidence type="ECO:0000259" key="9">
    <source>
        <dbReference type="Pfam" id="PF01225"/>
    </source>
</evidence>